<protein>
    <submittedName>
        <fullName evidence="1">29271_t:CDS:1</fullName>
    </submittedName>
</protein>
<dbReference type="Proteomes" id="UP000789920">
    <property type="component" value="Unassembled WGS sequence"/>
</dbReference>
<accession>A0ACA9SBK3</accession>
<feature type="non-terminal residue" evidence="1">
    <location>
        <position position="41"/>
    </location>
</feature>
<evidence type="ECO:0000313" key="1">
    <source>
        <dbReference type="EMBL" id="CAG8831152.1"/>
    </source>
</evidence>
<name>A0ACA9SBK3_9GLOM</name>
<gene>
    <name evidence="1" type="ORF">RPERSI_LOCUS28043</name>
</gene>
<reference evidence="1" key="1">
    <citation type="submission" date="2021-06" db="EMBL/GenBank/DDBJ databases">
        <authorList>
            <person name="Kallberg Y."/>
            <person name="Tangrot J."/>
            <person name="Rosling A."/>
        </authorList>
    </citation>
    <scope>NUCLEOTIDE SEQUENCE</scope>
    <source>
        <strain evidence="1">MA461A</strain>
    </source>
</reference>
<proteinExistence type="predicted"/>
<organism evidence="1 2">
    <name type="scientific">Racocetra persica</name>
    <dbReference type="NCBI Taxonomy" id="160502"/>
    <lineage>
        <taxon>Eukaryota</taxon>
        <taxon>Fungi</taxon>
        <taxon>Fungi incertae sedis</taxon>
        <taxon>Mucoromycota</taxon>
        <taxon>Glomeromycotina</taxon>
        <taxon>Glomeromycetes</taxon>
        <taxon>Diversisporales</taxon>
        <taxon>Gigasporaceae</taxon>
        <taxon>Racocetra</taxon>
    </lineage>
</organism>
<feature type="non-terminal residue" evidence="1">
    <location>
        <position position="1"/>
    </location>
</feature>
<evidence type="ECO:0000313" key="2">
    <source>
        <dbReference type="Proteomes" id="UP000789920"/>
    </source>
</evidence>
<comment type="caution">
    <text evidence="1">The sequence shown here is derived from an EMBL/GenBank/DDBJ whole genome shotgun (WGS) entry which is preliminary data.</text>
</comment>
<dbReference type="EMBL" id="CAJVQC010100767">
    <property type="protein sequence ID" value="CAG8831152.1"/>
    <property type="molecule type" value="Genomic_DNA"/>
</dbReference>
<sequence>YSSAIKAQKELEKEKAISHNKKITSPFRTSSLVKTSSDFPR</sequence>
<keyword evidence="2" id="KW-1185">Reference proteome</keyword>